<gene>
    <name evidence="4" type="ORF">ACFOUW_00235</name>
</gene>
<organism evidence="4 5">
    <name type="scientific">Tenggerimyces flavus</name>
    <dbReference type="NCBI Taxonomy" id="1708749"/>
    <lineage>
        <taxon>Bacteria</taxon>
        <taxon>Bacillati</taxon>
        <taxon>Actinomycetota</taxon>
        <taxon>Actinomycetes</taxon>
        <taxon>Propionibacteriales</taxon>
        <taxon>Nocardioidaceae</taxon>
        <taxon>Tenggerimyces</taxon>
    </lineage>
</organism>
<comment type="caution">
    <text evidence="4">The sequence shown here is derived from an EMBL/GenBank/DDBJ whole genome shotgun (WGS) entry which is preliminary data.</text>
</comment>
<evidence type="ECO:0000256" key="2">
    <source>
        <dbReference type="PROSITE-ProRule" id="PRU00335"/>
    </source>
</evidence>
<dbReference type="RefSeq" id="WP_205122339.1">
    <property type="nucleotide sequence ID" value="NZ_JAFBCM010000001.1"/>
</dbReference>
<feature type="DNA-binding region" description="H-T-H motif" evidence="2">
    <location>
        <begin position="30"/>
        <end position="49"/>
    </location>
</feature>
<dbReference type="Gene3D" id="1.10.357.10">
    <property type="entry name" value="Tetracycline Repressor, domain 2"/>
    <property type="match status" value="1"/>
</dbReference>
<evidence type="ECO:0000313" key="5">
    <source>
        <dbReference type="Proteomes" id="UP001595699"/>
    </source>
</evidence>
<sequence>MARPRSTDTRDRIQAAAMELFLERGVQRTSLQDIAGRLGITKPALYYHFDSREALVRSLVQPLVDEFEAFLAEREAGDPLPKRELIGVYFDLTFRNRHISQFILRDLSTLHLVRDKFEGWRTRMMLLLMGPTPTVEERVAAIVAIGGMADTTVMFPDLPADDLRAAAVKAACATLGLPPDR</sequence>
<reference evidence="5" key="1">
    <citation type="journal article" date="2019" name="Int. J. Syst. Evol. Microbiol.">
        <title>The Global Catalogue of Microorganisms (GCM) 10K type strain sequencing project: providing services to taxonomists for standard genome sequencing and annotation.</title>
        <authorList>
            <consortium name="The Broad Institute Genomics Platform"/>
            <consortium name="The Broad Institute Genome Sequencing Center for Infectious Disease"/>
            <person name="Wu L."/>
            <person name="Ma J."/>
        </authorList>
    </citation>
    <scope>NUCLEOTIDE SEQUENCE [LARGE SCALE GENOMIC DNA]</scope>
    <source>
        <strain evidence="5">CGMCC 4.7241</strain>
    </source>
</reference>
<dbReference type="InterPro" id="IPR009057">
    <property type="entry name" value="Homeodomain-like_sf"/>
</dbReference>
<evidence type="ECO:0000313" key="4">
    <source>
        <dbReference type="EMBL" id="MFC3759251.1"/>
    </source>
</evidence>
<dbReference type="PROSITE" id="PS50977">
    <property type="entry name" value="HTH_TETR_2"/>
    <property type="match status" value="1"/>
</dbReference>
<dbReference type="InterPro" id="IPR001647">
    <property type="entry name" value="HTH_TetR"/>
</dbReference>
<protein>
    <submittedName>
        <fullName evidence="4">TetR/AcrR family transcriptional regulator</fullName>
    </submittedName>
</protein>
<name>A0ABV7Y1X5_9ACTN</name>
<dbReference type="InterPro" id="IPR050109">
    <property type="entry name" value="HTH-type_TetR-like_transc_reg"/>
</dbReference>
<dbReference type="PANTHER" id="PTHR30055">
    <property type="entry name" value="HTH-TYPE TRANSCRIPTIONAL REGULATOR RUTR"/>
    <property type="match status" value="1"/>
</dbReference>
<keyword evidence="5" id="KW-1185">Reference proteome</keyword>
<evidence type="ECO:0000256" key="1">
    <source>
        <dbReference type="ARBA" id="ARBA00023125"/>
    </source>
</evidence>
<feature type="domain" description="HTH tetR-type" evidence="3">
    <location>
        <begin position="7"/>
        <end position="67"/>
    </location>
</feature>
<dbReference type="PANTHER" id="PTHR30055:SF226">
    <property type="entry name" value="HTH-TYPE TRANSCRIPTIONAL REGULATOR PKSA"/>
    <property type="match status" value="1"/>
</dbReference>
<accession>A0ABV7Y1X5</accession>
<dbReference type="Pfam" id="PF00440">
    <property type="entry name" value="TetR_N"/>
    <property type="match status" value="1"/>
</dbReference>
<dbReference type="PRINTS" id="PR00455">
    <property type="entry name" value="HTHTETR"/>
</dbReference>
<dbReference type="Proteomes" id="UP001595699">
    <property type="component" value="Unassembled WGS sequence"/>
</dbReference>
<dbReference type="SUPFAM" id="SSF46689">
    <property type="entry name" value="Homeodomain-like"/>
    <property type="match status" value="1"/>
</dbReference>
<proteinExistence type="predicted"/>
<keyword evidence="1 2" id="KW-0238">DNA-binding</keyword>
<dbReference type="EMBL" id="JBHRZH010000001">
    <property type="protein sequence ID" value="MFC3759251.1"/>
    <property type="molecule type" value="Genomic_DNA"/>
</dbReference>
<evidence type="ECO:0000259" key="3">
    <source>
        <dbReference type="PROSITE" id="PS50977"/>
    </source>
</evidence>